<protein>
    <submittedName>
        <fullName evidence="9">Raffinose/stachyose/melibiose transport system permease protein</fullName>
    </submittedName>
</protein>
<dbReference type="SUPFAM" id="SSF161098">
    <property type="entry name" value="MetI-like"/>
    <property type="match status" value="1"/>
</dbReference>
<feature type="transmembrane region" description="Helical" evidence="7">
    <location>
        <begin position="125"/>
        <end position="145"/>
    </location>
</feature>
<evidence type="ECO:0000256" key="3">
    <source>
        <dbReference type="ARBA" id="ARBA00022475"/>
    </source>
</evidence>
<dbReference type="GO" id="GO:0005886">
    <property type="term" value="C:plasma membrane"/>
    <property type="evidence" value="ECO:0007669"/>
    <property type="project" value="UniProtKB-SubCell"/>
</dbReference>
<dbReference type="InterPro" id="IPR000515">
    <property type="entry name" value="MetI-like"/>
</dbReference>
<dbReference type="InterPro" id="IPR051393">
    <property type="entry name" value="ABC_transporter_permease"/>
</dbReference>
<feature type="transmembrane region" description="Helical" evidence="7">
    <location>
        <begin position="224"/>
        <end position="249"/>
    </location>
</feature>
<sequence>MSTSTVERRPAAAEATRPRRRRRSGEALVGYLLVAPVVALFVVFSAYPLLRTAQISLTDWDGLSSHFDYVGLANYSRALTDRIWGISLWHGLLFAVVALTVMQGIGLALAVAVARLVRSAGIYRVVFYLPPILSAIVVALVWKWFYQPHGGPLNELLASVGLDSVARPWLSDSSTALWAVSAASVWQGVGTPFLFFLAAVQAVPTEQLEAATMDGAGAWRRFRAVTLPSIMPVIGLVSVLTLLGAMQIFNLVLAMTNGGPGYDTEVPVLNIYRNAFELGEFGYATAQSIIFGLVLFVVSGVAMVLSRRRS</sequence>
<comment type="similarity">
    <text evidence="7">Belongs to the binding-protein-dependent transport system permease family.</text>
</comment>
<dbReference type="GO" id="GO:0055085">
    <property type="term" value="P:transmembrane transport"/>
    <property type="evidence" value="ECO:0007669"/>
    <property type="project" value="InterPro"/>
</dbReference>
<keyword evidence="10" id="KW-1185">Reference proteome</keyword>
<reference evidence="10" key="1">
    <citation type="submission" date="2016-10" db="EMBL/GenBank/DDBJ databases">
        <authorList>
            <person name="Varghese N."/>
            <person name="Submissions S."/>
        </authorList>
    </citation>
    <scope>NUCLEOTIDE SEQUENCE [LARGE SCALE GENOMIC DNA]</scope>
    <source>
        <strain evidence="10">DSM 45237</strain>
    </source>
</reference>
<feature type="domain" description="ABC transmembrane type-1" evidence="8">
    <location>
        <begin position="88"/>
        <end position="302"/>
    </location>
</feature>
<evidence type="ECO:0000256" key="2">
    <source>
        <dbReference type="ARBA" id="ARBA00022448"/>
    </source>
</evidence>
<gene>
    <name evidence="9" type="ORF">SAMN04488561_1227</name>
</gene>
<dbReference type="InterPro" id="IPR035906">
    <property type="entry name" value="MetI-like_sf"/>
</dbReference>
<evidence type="ECO:0000313" key="10">
    <source>
        <dbReference type="Proteomes" id="UP000181980"/>
    </source>
</evidence>
<evidence type="ECO:0000256" key="7">
    <source>
        <dbReference type="RuleBase" id="RU363032"/>
    </source>
</evidence>
<dbReference type="Pfam" id="PF00528">
    <property type="entry name" value="BPD_transp_1"/>
    <property type="match status" value="1"/>
</dbReference>
<keyword evidence="3" id="KW-1003">Cell membrane</keyword>
<dbReference type="AlphaFoldDB" id="A0A1H5IKP2"/>
<dbReference type="STRING" id="561176.SAMN04488561_1227"/>
<keyword evidence="5 7" id="KW-1133">Transmembrane helix</keyword>
<feature type="transmembrane region" description="Helical" evidence="7">
    <location>
        <begin position="88"/>
        <end position="113"/>
    </location>
</feature>
<keyword evidence="4 7" id="KW-0812">Transmembrane</keyword>
<proteinExistence type="inferred from homology"/>
<evidence type="ECO:0000256" key="4">
    <source>
        <dbReference type="ARBA" id="ARBA00022692"/>
    </source>
</evidence>
<keyword evidence="6 7" id="KW-0472">Membrane</keyword>
<feature type="transmembrane region" description="Helical" evidence="7">
    <location>
        <begin position="176"/>
        <end position="203"/>
    </location>
</feature>
<evidence type="ECO:0000313" key="9">
    <source>
        <dbReference type="EMBL" id="SEE40614.1"/>
    </source>
</evidence>
<dbReference type="EMBL" id="FNUC01000003">
    <property type="protein sequence ID" value="SEE40614.1"/>
    <property type="molecule type" value="Genomic_DNA"/>
</dbReference>
<dbReference type="PROSITE" id="PS50928">
    <property type="entry name" value="ABC_TM1"/>
    <property type="match status" value="1"/>
</dbReference>
<dbReference type="Proteomes" id="UP000181980">
    <property type="component" value="Unassembled WGS sequence"/>
</dbReference>
<evidence type="ECO:0000256" key="1">
    <source>
        <dbReference type="ARBA" id="ARBA00004651"/>
    </source>
</evidence>
<dbReference type="PANTHER" id="PTHR30193">
    <property type="entry name" value="ABC TRANSPORTER PERMEASE PROTEIN"/>
    <property type="match status" value="1"/>
</dbReference>
<comment type="subcellular location">
    <subcellularLocation>
        <location evidence="1 7">Cell membrane</location>
        <topology evidence="1 7">Multi-pass membrane protein</topology>
    </subcellularLocation>
</comment>
<organism evidence="9 10">
    <name type="scientific">Jiangella alba</name>
    <dbReference type="NCBI Taxonomy" id="561176"/>
    <lineage>
        <taxon>Bacteria</taxon>
        <taxon>Bacillati</taxon>
        <taxon>Actinomycetota</taxon>
        <taxon>Actinomycetes</taxon>
        <taxon>Jiangellales</taxon>
        <taxon>Jiangellaceae</taxon>
        <taxon>Jiangella</taxon>
    </lineage>
</organism>
<dbReference type="RefSeq" id="WP_083288944.1">
    <property type="nucleotide sequence ID" value="NZ_FNUC01000003.1"/>
</dbReference>
<evidence type="ECO:0000256" key="5">
    <source>
        <dbReference type="ARBA" id="ARBA00022989"/>
    </source>
</evidence>
<dbReference type="OrthoDB" id="4053402at2"/>
<dbReference type="PANTHER" id="PTHR30193:SF41">
    <property type="entry name" value="DIACETYLCHITOBIOSE UPTAKE SYSTEM PERMEASE PROTEIN NGCF"/>
    <property type="match status" value="1"/>
</dbReference>
<dbReference type="Gene3D" id="1.10.3720.10">
    <property type="entry name" value="MetI-like"/>
    <property type="match status" value="1"/>
</dbReference>
<feature type="transmembrane region" description="Helical" evidence="7">
    <location>
        <begin position="281"/>
        <end position="305"/>
    </location>
</feature>
<evidence type="ECO:0000256" key="6">
    <source>
        <dbReference type="ARBA" id="ARBA00023136"/>
    </source>
</evidence>
<dbReference type="CDD" id="cd06261">
    <property type="entry name" value="TM_PBP2"/>
    <property type="match status" value="1"/>
</dbReference>
<evidence type="ECO:0000259" key="8">
    <source>
        <dbReference type="PROSITE" id="PS50928"/>
    </source>
</evidence>
<name>A0A1H5IKP2_9ACTN</name>
<keyword evidence="2 7" id="KW-0813">Transport</keyword>
<feature type="transmembrane region" description="Helical" evidence="7">
    <location>
        <begin position="27"/>
        <end position="50"/>
    </location>
</feature>
<accession>A0A1H5IKP2</accession>